<organism evidence="1 2">
    <name type="scientific">Actinoplanes lobatus</name>
    <dbReference type="NCBI Taxonomy" id="113568"/>
    <lineage>
        <taxon>Bacteria</taxon>
        <taxon>Bacillati</taxon>
        <taxon>Actinomycetota</taxon>
        <taxon>Actinomycetes</taxon>
        <taxon>Micromonosporales</taxon>
        <taxon>Micromonosporaceae</taxon>
        <taxon>Actinoplanes</taxon>
    </lineage>
</organism>
<dbReference type="EMBL" id="BOMP01000051">
    <property type="protein sequence ID" value="GIE40643.1"/>
    <property type="molecule type" value="Genomic_DNA"/>
</dbReference>
<keyword evidence="2" id="KW-1185">Reference proteome</keyword>
<comment type="caution">
    <text evidence="1">The sequence shown here is derived from an EMBL/GenBank/DDBJ whole genome shotgun (WGS) entry which is preliminary data.</text>
</comment>
<gene>
    <name evidence="1" type="ORF">Alo02nite_35410</name>
</gene>
<dbReference type="Proteomes" id="UP000631312">
    <property type="component" value="Unassembled WGS sequence"/>
</dbReference>
<reference evidence="1 2" key="1">
    <citation type="submission" date="2021-01" db="EMBL/GenBank/DDBJ databases">
        <title>Whole genome shotgun sequence of Actinoplanes lobatus NBRC 12513.</title>
        <authorList>
            <person name="Komaki H."/>
            <person name="Tamura T."/>
        </authorList>
    </citation>
    <scope>NUCLEOTIDE SEQUENCE [LARGE SCALE GENOMIC DNA]</scope>
    <source>
        <strain evidence="1 2">NBRC 12513</strain>
    </source>
</reference>
<name>A0ABQ4AI27_9ACTN</name>
<evidence type="ECO:0000313" key="1">
    <source>
        <dbReference type="EMBL" id="GIE40643.1"/>
    </source>
</evidence>
<proteinExistence type="predicted"/>
<sequence>MGVSEIGTIWMRLCGYRLAGPIRWHGEAAKQLLAGELAARIWSQAGDADRVQHIRIRSADSPGPEPPEPDGSAHRCRLDVGILLMADSDDKARAVGARLCTGALAAGPDTVGWTLQPLI</sequence>
<accession>A0ABQ4AI27</accession>
<evidence type="ECO:0000313" key="2">
    <source>
        <dbReference type="Proteomes" id="UP000631312"/>
    </source>
</evidence>
<protein>
    <submittedName>
        <fullName evidence="1">Uncharacterized protein</fullName>
    </submittedName>
</protein>